<comment type="caution">
    <text evidence="1">The sequence shown here is derived from an EMBL/GenBank/DDBJ whole genome shotgun (WGS) entry which is preliminary data.</text>
</comment>
<accession>A0A1V6R4C1</accession>
<proteinExistence type="predicted"/>
<evidence type="ECO:0000313" key="2">
    <source>
        <dbReference type="Proteomes" id="UP000191612"/>
    </source>
</evidence>
<dbReference type="Proteomes" id="UP000191612">
    <property type="component" value="Unassembled WGS sequence"/>
</dbReference>
<dbReference type="EMBL" id="MDYO01000017">
    <property type="protein sequence ID" value="OQD96056.1"/>
    <property type="molecule type" value="Genomic_DNA"/>
</dbReference>
<sequence>MLKPTFKQIVSNAPSVIASFPGMTRYGSMSALITKPKSYNTPGQFKRVPIVAHGGQNAMDSLPAARASSEEFNVYITETHEAGHWNKIGLQIPAQAPYLR</sequence>
<gene>
    <name evidence="1" type="ORF">PENSOL_c017G09749</name>
</gene>
<dbReference type="AlphaFoldDB" id="A0A1V6R4C1"/>
<evidence type="ECO:0000313" key="1">
    <source>
        <dbReference type="EMBL" id="OQD96056.1"/>
    </source>
</evidence>
<protein>
    <submittedName>
        <fullName evidence="1">Uncharacterized protein</fullName>
    </submittedName>
</protein>
<keyword evidence="2" id="KW-1185">Reference proteome</keyword>
<reference evidence="2" key="1">
    <citation type="journal article" date="2017" name="Nat. Microbiol.">
        <title>Global analysis of biosynthetic gene clusters reveals vast potential of secondary metabolite production in Penicillium species.</title>
        <authorList>
            <person name="Nielsen J.C."/>
            <person name="Grijseels S."/>
            <person name="Prigent S."/>
            <person name="Ji B."/>
            <person name="Dainat J."/>
            <person name="Nielsen K.F."/>
            <person name="Frisvad J.C."/>
            <person name="Workman M."/>
            <person name="Nielsen J."/>
        </authorList>
    </citation>
    <scope>NUCLEOTIDE SEQUENCE [LARGE SCALE GENOMIC DNA]</scope>
    <source>
        <strain evidence="2">IBT 29525</strain>
    </source>
</reference>
<name>A0A1V6R4C1_9EURO</name>
<organism evidence="1 2">
    <name type="scientific">Penicillium solitum</name>
    <dbReference type="NCBI Taxonomy" id="60172"/>
    <lineage>
        <taxon>Eukaryota</taxon>
        <taxon>Fungi</taxon>
        <taxon>Dikarya</taxon>
        <taxon>Ascomycota</taxon>
        <taxon>Pezizomycotina</taxon>
        <taxon>Eurotiomycetes</taxon>
        <taxon>Eurotiomycetidae</taxon>
        <taxon>Eurotiales</taxon>
        <taxon>Aspergillaceae</taxon>
        <taxon>Penicillium</taxon>
    </lineage>
</organism>